<dbReference type="Proteomes" id="UP000504640">
    <property type="component" value="Unplaced"/>
</dbReference>
<name>A0A6J3FUI9_SAPAP</name>
<dbReference type="InterPro" id="IPR043567">
    <property type="entry name" value="SYTL1-5_C2B"/>
</dbReference>
<evidence type="ECO:0000256" key="5">
    <source>
        <dbReference type="ARBA" id="ARBA00061727"/>
    </source>
</evidence>
<dbReference type="SUPFAM" id="SSF49562">
    <property type="entry name" value="C2 domain (Calcium/lipid-binding domain, CaLB)"/>
    <property type="match status" value="2"/>
</dbReference>
<dbReference type="SMART" id="SM00239">
    <property type="entry name" value="C2"/>
    <property type="match status" value="2"/>
</dbReference>
<keyword evidence="3" id="KW-0472">Membrane</keyword>
<evidence type="ECO:0000256" key="7">
    <source>
        <dbReference type="ARBA" id="ARBA00075527"/>
    </source>
</evidence>
<evidence type="ECO:0000256" key="3">
    <source>
        <dbReference type="ARBA" id="ARBA00023136"/>
    </source>
</evidence>
<sequence>MAQEVDLHALKELELEAILQVLYRDQVVQNTEEERIRKLKTHLQHLRWKGAKSATREYKQKCCARCQQVLGLLLHRGAVCRGCSHRVCARCRVFLRGTPGWKCTVCFEDRNVKIKTGDWFYEERAKKFPTGGKHETAGAQLLQSYQKLSKISVVPPTPPPLSDSQCGRSPGRKVSAPDILKPLNQEDPKGSTYPILKQEKLPSSPAPSAIFSGGFRHGSLISINSTCTEMGNFDNADVTGEIELAIRYCFKTHSLEICIKACKNLAYGEDKKKKCNPYVKTYLLPDRSSQGKRKTGVQRNTVDPTFQETLQYQVAPAQLATRRLQVSVWHLGALARRVFLGEVIIPLATWDFEDSTTRSFRWHPLRAKAEKYEDSVPQSNGELAVRAKLVLPSGPGKLQEAQEGTEQLSLNGQLCLVVLGAKNLPVRPDGTLNSFVKGCLTLPDQQKLRLKSPVLKKQACPQWKHSFVFSGVTPAQLRQSSLELTVWDQALLGMNDRLLGGTTLGSKGDAAGGGDACSQLKLQWQKVLSSPNVWTDMTLILH</sequence>
<evidence type="ECO:0000256" key="8">
    <source>
        <dbReference type="SAM" id="MobiDB-lite"/>
    </source>
</evidence>
<evidence type="ECO:0000259" key="9">
    <source>
        <dbReference type="PROSITE" id="PS50004"/>
    </source>
</evidence>
<feature type="region of interest" description="Disordered" evidence="8">
    <location>
        <begin position="157"/>
        <end position="188"/>
    </location>
</feature>
<evidence type="ECO:0000313" key="11">
    <source>
        <dbReference type="Proteomes" id="UP000504640"/>
    </source>
</evidence>
<dbReference type="InterPro" id="IPR013083">
    <property type="entry name" value="Znf_RING/FYVE/PHD"/>
</dbReference>
<dbReference type="FunFam" id="2.60.40.150:FF:000006">
    <property type="entry name" value="Synaptotagmin-like 5, isoform CRA_a"/>
    <property type="match status" value="1"/>
</dbReference>
<dbReference type="Gene3D" id="3.30.40.10">
    <property type="entry name" value="Zinc/RING finger domain, C3HC4 (zinc finger)"/>
    <property type="match status" value="1"/>
</dbReference>
<dbReference type="SUPFAM" id="SSF57903">
    <property type="entry name" value="FYVE/PHD zinc finger"/>
    <property type="match status" value="1"/>
</dbReference>
<dbReference type="CTD" id="94120"/>
<dbReference type="RefSeq" id="XP_032109070.1">
    <property type="nucleotide sequence ID" value="XM_032253179.1"/>
</dbReference>
<accession>A0A6J3FUI9</accession>
<comment type="function">
    <text evidence="4">May act as Rab effector protein and play a role in vesicle trafficking. Binds phospholipids in the presence of calcium ions.</text>
</comment>
<keyword evidence="2" id="KW-0677">Repeat</keyword>
<comment type="subcellular location">
    <subcellularLocation>
        <location evidence="1">Endomembrane system</location>
        <topology evidence="1">Peripheral membrane protein</topology>
    </subcellularLocation>
</comment>
<dbReference type="Pfam" id="PF02318">
    <property type="entry name" value="FYVE_2"/>
    <property type="match status" value="1"/>
</dbReference>
<evidence type="ECO:0000259" key="10">
    <source>
        <dbReference type="PROSITE" id="PS50916"/>
    </source>
</evidence>
<dbReference type="InterPro" id="IPR035892">
    <property type="entry name" value="C2_domain_sf"/>
</dbReference>
<dbReference type="InterPro" id="IPR041282">
    <property type="entry name" value="FYVE_2"/>
</dbReference>
<evidence type="ECO:0000313" key="12">
    <source>
        <dbReference type="RefSeq" id="XP_032109070.1"/>
    </source>
</evidence>
<evidence type="ECO:0000256" key="4">
    <source>
        <dbReference type="ARBA" id="ARBA00059959"/>
    </source>
</evidence>
<dbReference type="GO" id="GO:0006887">
    <property type="term" value="P:exocytosis"/>
    <property type="evidence" value="ECO:0007669"/>
    <property type="project" value="TreeGrafter"/>
</dbReference>
<protein>
    <recommendedName>
        <fullName evidence="6">Synaptotagmin-like protein 3</fullName>
    </recommendedName>
    <alternativeName>
        <fullName evidence="7">Exophilin-6</fullName>
    </alternativeName>
</protein>
<organism evidence="11 12">
    <name type="scientific">Sapajus apella</name>
    <name type="common">Brown-capped capuchin</name>
    <name type="synonym">Cebus apella</name>
    <dbReference type="NCBI Taxonomy" id="9515"/>
    <lineage>
        <taxon>Eukaryota</taxon>
        <taxon>Metazoa</taxon>
        <taxon>Chordata</taxon>
        <taxon>Craniata</taxon>
        <taxon>Vertebrata</taxon>
        <taxon>Euteleostomi</taxon>
        <taxon>Mammalia</taxon>
        <taxon>Eutheria</taxon>
        <taxon>Euarchontoglires</taxon>
        <taxon>Primates</taxon>
        <taxon>Haplorrhini</taxon>
        <taxon>Platyrrhini</taxon>
        <taxon>Cebidae</taxon>
        <taxon>Cebinae</taxon>
        <taxon>Sapajus</taxon>
    </lineage>
</organism>
<dbReference type="InterPro" id="IPR010911">
    <property type="entry name" value="Rab_BD"/>
</dbReference>
<feature type="domain" description="RabBD" evidence="10">
    <location>
        <begin position="4"/>
        <end position="123"/>
    </location>
</feature>
<dbReference type="Pfam" id="PF00168">
    <property type="entry name" value="C2"/>
    <property type="match status" value="2"/>
</dbReference>
<comment type="subunit">
    <text evidence="5">Monomer. Binds NRXN1. Binds RAB27A that has been activated by GTP-binding via its N-terminus.</text>
</comment>
<dbReference type="AlphaFoldDB" id="A0A6J3FUI9"/>
<dbReference type="GO" id="GO:0070382">
    <property type="term" value="C:exocytic vesicle"/>
    <property type="evidence" value="ECO:0007669"/>
    <property type="project" value="TreeGrafter"/>
</dbReference>
<dbReference type="PANTHER" id="PTHR45716">
    <property type="entry name" value="BITESIZE, ISOFORM I"/>
    <property type="match status" value="1"/>
</dbReference>
<dbReference type="FunFam" id="2.60.40.150:FF:000152">
    <property type="entry name" value="Synaptotagmin like 3"/>
    <property type="match status" value="1"/>
</dbReference>
<keyword evidence="11" id="KW-1185">Reference proteome</keyword>
<dbReference type="CDD" id="cd08392">
    <property type="entry name" value="C2A_SLP-3"/>
    <property type="match status" value="1"/>
</dbReference>
<feature type="domain" description="C2" evidence="9">
    <location>
        <begin position="238"/>
        <end position="360"/>
    </location>
</feature>
<dbReference type="PROSITE" id="PS50004">
    <property type="entry name" value="C2"/>
    <property type="match status" value="2"/>
</dbReference>
<dbReference type="GO" id="GO:0031267">
    <property type="term" value="F:small GTPase binding"/>
    <property type="evidence" value="ECO:0007669"/>
    <property type="project" value="InterPro"/>
</dbReference>
<dbReference type="Gene3D" id="2.60.40.150">
    <property type="entry name" value="C2 domain"/>
    <property type="match status" value="2"/>
</dbReference>
<reference evidence="12" key="1">
    <citation type="submission" date="2025-08" db="UniProtKB">
        <authorList>
            <consortium name="RefSeq"/>
        </authorList>
    </citation>
    <scope>IDENTIFICATION</scope>
    <source>
        <tissue evidence="12">Blood</tissue>
    </source>
</reference>
<dbReference type="PANTHER" id="PTHR45716:SF1">
    <property type="entry name" value="SYNAPTOTAGMIN-LIKE PROTEIN 3"/>
    <property type="match status" value="1"/>
</dbReference>
<evidence type="ECO:0000256" key="2">
    <source>
        <dbReference type="ARBA" id="ARBA00022737"/>
    </source>
</evidence>
<proteinExistence type="predicted"/>
<dbReference type="CDD" id="cd04020">
    <property type="entry name" value="C2B_SLP_1-2-3-4"/>
    <property type="match status" value="1"/>
</dbReference>
<dbReference type="FunFam" id="3.30.40.10:FF:000018">
    <property type="entry name" value="Synaptotagmin-like 5, isoform CRA_a"/>
    <property type="match status" value="1"/>
</dbReference>
<dbReference type="GO" id="GO:0042043">
    <property type="term" value="F:neurexin family protein binding"/>
    <property type="evidence" value="ECO:0007669"/>
    <property type="project" value="TreeGrafter"/>
</dbReference>
<gene>
    <name evidence="12" type="primary">SYTL3</name>
</gene>
<evidence type="ECO:0000256" key="1">
    <source>
        <dbReference type="ARBA" id="ARBA00004184"/>
    </source>
</evidence>
<dbReference type="InterPro" id="IPR011011">
    <property type="entry name" value="Znf_FYVE_PHD"/>
</dbReference>
<evidence type="ECO:0000256" key="6">
    <source>
        <dbReference type="ARBA" id="ARBA00072165"/>
    </source>
</evidence>
<feature type="domain" description="C2" evidence="9">
    <location>
        <begin position="394"/>
        <end position="521"/>
    </location>
</feature>
<dbReference type="GO" id="GO:0005886">
    <property type="term" value="C:plasma membrane"/>
    <property type="evidence" value="ECO:0007669"/>
    <property type="project" value="TreeGrafter"/>
</dbReference>
<dbReference type="PROSITE" id="PS50916">
    <property type="entry name" value="RABBD"/>
    <property type="match status" value="1"/>
</dbReference>
<dbReference type="InterPro" id="IPR000008">
    <property type="entry name" value="C2_dom"/>
</dbReference>
<dbReference type="GO" id="GO:0006886">
    <property type="term" value="P:intracellular protein transport"/>
    <property type="evidence" value="ECO:0007669"/>
    <property type="project" value="InterPro"/>
</dbReference>
<dbReference type="GeneID" id="116533433"/>